<dbReference type="EMBL" id="ABOU02000048">
    <property type="protein sequence ID" value="EDY31972.1"/>
    <property type="molecule type" value="Genomic_DNA"/>
</dbReference>
<feature type="domain" description="Pyridoxamine 5'-phosphate oxidase N-terminal" evidence="1">
    <location>
        <begin position="18"/>
        <end position="126"/>
    </location>
</feature>
<sequence length="147" mass="17148">MIRDIALKSRKTKEDYIMERVEKFLKEAETYYLATLEGDQPRVRPFGTVHIFEDKLYIQTGKVKDVSKQIHANPKVEICAFKNGEWLRVAGELVEDDRREARQSMLDAYPSLQKMYSADDGNTEVFYFKHATATFSSFTHEPEVVKF</sequence>
<dbReference type="HOGENOM" id="CLU_137964_0_1_9"/>
<proteinExistence type="predicted"/>
<gene>
    <name evidence="2" type="ORF">RUMLAC_02135</name>
</gene>
<organism evidence="2 3">
    <name type="scientific">[Ruminococcus] lactaris ATCC 29176</name>
    <dbReference type="NCBI Taxonomy" id="471875"/>
    <lineage>
        <taxon>Bacteria</taxon>
        <taxon>Bacillati</taxon>
        <taxon>Bacillota</taxon>
        <taxon>Clostridia</taxon>
        <taxon>Lachnospirales</taxon>
        <taxon>Lachnospiraceae</taxon>
        <taxon>Mediterraneibacter</taxon>
    </lineage>
</organism>
<dbReference type="InterPro" id="IPR012349">
    <property type="entry name" value="Split_barrel_FMN-bd"/>
</dbReference>
<dbReference type="Proteomes" id="UP000003254">
    <property type="component" value="Unassembled WGS sequence"/>
</dbReference>
<evidence type="ECO:0000313" key="3">
    <source>
        <dbReference type="Proteomes" id="UP000003254"/>
    </source>
</evidence>
<dbReference type="AlphaFoldDB" id="B5CRN4"/>
<accession>B5CRN4</accession>
<name>B5CRN4_9FIRM</name>
<evidence type="ECO:0000259" key="1">
    <source>
        <dbReference type="Pfam" id="PF01243"/>
    </source>
</evidence>
<dbReference type="SUPFAM" id="SSF50475">
    <property type="entry name" value="FMN-binding split barrel"/>
    <property type="match status" value="1"/>
</dbReference>
<dbReference type="Gene3D" id="2.30.110.10">
    <property type="entry name" value="Electron Transport, Fmn-binding Protein, Chain A"/>
    <property type="match status" value="1"/>
</dbReference>
<dbReference type="Pfam" id="PF01243">
    <property type="entry name" value="PNPOx_N"/>
    <property type="match status" value="1"/>
</dbReference>
<comment type="caution">
    <text evidence="2">The sequence shown here is derived from an EMBL/GenBank/DDBJ whole genome shotgun (WGS) entry which is preliminary data.</text>
</comment>
<dbReference type="InterPro" id="IPR011576">
    <property type="entry name" value="Pyridox_Oxase_N"/>
</dbReference>
<dbReference type="eggNOG" id="COG5015">
    <property type="taxonomic scope" value="Bacteria"/>
</dbReference>
<reference evidence="2 3" key="1">
    <citation type="submission" date="2008-08" db="EMBL/GenBank/DDBJ databases">
        <title>Draft genome sequence of Ruminococcus lactaris ATCC 29176.</title>
        <authorList>
            <person name="Sudarsanam P."/>
            <person name="Ley R."/>
            <person name="Guruge J."/>
            <person name="Turnbaugh P.J."/>
            <person name="Mahowald M."/>
            <person name="Liep D."/>
            <person name="Gordon J."/>
        </authorList>
    </citation>
    <scope>NUCLEOTIDE SEQUENCE [LARGE SCALE GENOMIC DNA]</scope>
    <source>
        <strain evidence="2 3">ATCC 29176</strain>
    </source>
</reference>
<keyword evidence="3" id="KW-1185">Reference proteome</keyword>
<evidence type="ECO:0000313" key="2">
    <source>
        <dbReference type="EMBL" id="EDY31972.1"/>
    </source>
</evidence>
<reference evidence="2 3" key="2">
    <citation type="submission" date="2008-08" db="EMBL/GenBank/DDBJ databases">
        <authorList>
            <person name="Fulton L."/>
            <person name="Clifton S."/>
            <person name="Fulton B."/>
            <person name="Xu J."/>
            <person name="Minx P."/>
            <person name="Pepin K.H."/>
            <person name="Johnson M."/>
            <person name="Bhonagiri V."/>
            <person name="Nash W.E."/>
            <person name="Mardis E.R."/>
            <person name="Wilson R.K."/>
        </authorList>
    </citation>
    <scope>NUCLEOTIDE SEQUENCE [LARGE SCALE GENOMIC DNA]</scope>
    <source>
        <strain evidence="2 3">ATCC 29176</strain>
    </source>
</reference>
<protein>
    <submittedName>
        <fullName evidence="2">Pyridoxamine 5'-phosphate oxidase family protein</fullName>
    </submittedName>
</protein>